<protein>
    <submittedName>
        <fullName evidence="2">Uncharacterized protein</fullName>
    </submittedName>
</protein>
<feature type="compositionally biased region" description="Polar residues" evidence="1">
    <location>
        <begin position="47"/>
        <end position="56"/>
    </location>
</feature>
<evidence type="ECO:0000313" key="2">
    <source>
        <dbReference type="EMBL" id="PAK71536.1"/>
    </source>
</evidence>
<dbReference type="AlphaFoldDB" id="A0A269XGE9"/>
<accession>A0A269XGE9</accession>
<feature type="compositionally biased region" description="Polar residues" evidence="1">
    <location>
        <begin position="1"/>
        <end position="24"/>
    </location>
</feature>
<feature type="compositionally biased region" description="Low complexity" evidence="1">
    <location>
        <begin position="31"/>
        <end position="46"/>
    </location>
</feature>
<feature type="compositionally biased region" description="Low complexity" evidence="1">
    <location>
        <begin position="57"/>
        <end position="73"/>
    </location>
</feature>
<evidence type="ECO:0000256" key="1">
    <source>
        <dbReference type="SAM" id="MobiDB-lite"/>
    </source>
</evidence>
<name>A0A269XGE9_9LACO</name>
<reference evidence="2 3" key="1">
    <citation type="submission" date="2017-04" db="EMBL/GenBank/DDBJ databases">
        <title>Kefir bacterial isolates.</title>
        <authorList>
            <person name="Kim Y."/>
            <person name="Blasche S."/>
            <person name="Patil K.R."/>
        </authorList>
    </citation>
    <scope>NUCLEOTIDE SEQUENCE [LARGE SCALE GENOMIC DNA]</scope>
    <source>
        <strain evidence="2 3">OG2</strain>
    </source>
</reference>
<comment type="caution">
    <text evidence="2">The sequence shown here is derived from an EMBL/GenBank/DDBJ whole genome shotgun (WGS) entry which is preliminary data.</text>
</comment>
<sequence>NQQGQDTTQAGASKPDASTPNTNAEAKPTPGTQGQQTDQNNQAGAGTTVTPAPENNTQAGQGATGTPAQGTEAKPGNDQN</sequence>
<dbReference type="Proteomes" id="UP000216802">
    <property type="component" value="Unassembled WGS sequence"/>
</dbReference>
<feature type="non-terminal residue" evidence="2">
    <location>
        <position position="1"/>
    </location>
</feature>
<feature type="non-terminal residue" evidence="2">
    <location>
        <position position="80"/>
    </location>
</feature>
<gene>
    <name evidence="2" type="ORF">B8W98_13300</name>
</gene>
<evidence type="ECO:0000313" key="3">
    <source>
        <dbReference type="Proteomes" id="UP000216802"/>
    </source>
</evidence>
<proteinExistence type="predicted"/>
<feature type="region of interest" description="Disordered" evidence="1">
    <location>
        <begin position="1"/>
        <end position="80"/>
    </location>
</feature>
<organism evidence="2 3">
    <name type="scientific">Lentilactobacillus parakefiri</name>
    <dbReference type="NCBI Taxonomy" id="152332"/>
    <lineage>
        <taxon>Bacteria</taxon>
        <taxon>Bacillati</taxon>
        <taxon>Bacillota</taxon>
        <taxon>Bacilli</taxon>
        <taxon>Lactobacillales</taxon>
        <taxon>Lactobacillaceae</taxon>
        <taxon>Lentilactobacillus</taxon>
    </lineage>
</organism>
<dbReference type="EMBL" id="NCXI01000487">
    <property type="protein sequence ID" value="PAK71536.1"/>
    <property type="molecule type" value="Genomic_DNA"/>
</dbReference>